<dbReference type="EMBL" id="JAMXQU010000009">
    <property type="protein sequence ID" value="MCO6160630.1"/>
    <property type="molecule type" value="Genomic_DNA"/>
</dbReference>
<gene>
    <name evidence="1" type="ORF">NF685_11375</name>
</gene>
<keyword evidence="2" id="KW-1185">Reference proteome</keyword>
<dbReference type="RefSeq" id="WP_252849691.1">
    <property type="nucleotide sequence ID" value="NZ_BAPW01000047.1"/>
</dbReference>
<evidence type="ECO:0000313" key="1">
    <source>
        <dbReference type="EMBL" id="MCO6160630.1"/>
    </source>
</evidence>
<protein>
    <submittedName>
        <fullName evidence="1">Uncharacterized protein</fullName>
    </submittedName>
</protein>
<comment type="caution">
    <text evidence="1">The sequence shown here is derived from an EMBL/GenBank/DDBJ whole genome shotgun (WGS) entry which is preliminary data.</text>
</comment>
<evidence type="ECO:0000313" key="2">
    <source>
        <dbReference type="Proteomes" id="UP001523401"/>
    </source>
</evidence>
<dbReference type="Proteomes" id="UP001523401">
    <property type="component" value="Unassembled WGS sequence"/>
</dbReference>
<organism evidence="1 2">
    <name type="scientific">Asaia lannensis NBRC 102526</name>
    <dbReference type="NCBI Taxonomy" id="1307926"/>
    <lineage>
        <taxon>Bacteria</taxon>
        <taxon>Pseudomonadati</taxon>
        <taxon>Pseudomonadota</taxon>
        <taxon>Alphaproteobacteria</taxon>
        <taxon>Acetobacterales</taxon>
        <taxon>Acetobacteraceae</taxon>
        <taxon>Asaia</taxon>
    </lineage>
</organism>
<reference evidence="1 2" key="1">
    <citation type="submission" date="2022-06" db="EMBL/GenBank/DDBJ databases">
        <title>Whole-genome of Asaia lannensis strain LMG 27011T.</title>
        <authorList>
            <person name="Sombolestani A."/>
        </authorList>
    </citation>
    <scope>NUCLEOTIDE SEQUENCE [LARGE SCALE GENOMIC DNA]</scope>
    <source>
        <strain evidence="1 2">NBRC 102526</strain>
    </source>
</reference>
<accession>A0ABT1CIF5</accession>
<sequence>MTWRPSANILRPAREHSSPGCYPGVNSCTSLHSDLVWPPSSLNGGGDYSIDFDALLAPGEYISAFRFDAGALKPAWTNLFGTIVTAWFRWSEPGLQTVTICAVTSHNANHQVVARIMVMARPSLFPAEPPPAPGSVMDRVTDEMMDRWLMSLPTDPDTAGTGWYNNAGIPTRLGALS</sequence>
<name>A0ABT1CIF5_9PROT</name>
<proteinExistence type="predicted"/>